<keyword evidence="16" id="KW-1185">Reference proteome</keyword>
<keyword evidence="2" id="KW-0723">Serine/threonine-protein kinase</keyword>
<dbReference type="FunFam" id="1.10.510.10:FF:000751">
    <property type="entry name" value="Non-specific serine/threonine protein kinase"/>
    <property type="match status" value="1"/>
</dbReference>
<dbReference type="InterPro" id="IPR000719">
    <property type="entry name" value="Prot_kinase_dom"/>
</dbReference>
<proteinExistence type="predicted"/>
<evidence type="ECO:0000259" key="14">
    <source>
        <dbReference type="PROSITE" id="PS51285"/>
    </source>
</evidence>
<keyword evidence="4" id="KW-0808">Transferase</keyword>
<dbReference type="GO" id="GO:0005856">
    <property type="term" value="C:cytoskeleton"/>
    <property type="evidence" value="ECO:0007669"/>
    <property type="project" value="TreeGrafter"/>
</dbReference>
<dbReference type="SMART" id="SM00220">
    <property type="entry name" value="S_TKc"/>
    <property type="match status" value="1"/>
</dbReference>
<feature type="region of interest" description="Disordered" evidence="12">
    <location>
        <begin position="361"/>
        <end position="381"/>
    </location>
</feature>
<evidence type="ECO:0000313" key="16">
    <source>
        <dbReference type="Proteomes" id="UP000318571"/>
    </source>
</evidence>
<sequence length="1154" mass="133829">MTEESAEKPVSFHHRLGRIREKLFHNDESGLSLEGLLDAFQRIPLQVSDDNDRKIKAEFTEYQSLMANPTDFDSLATIGHGHFGTVHLVRENTGSNRIYAMKRMAKNGVTPQSAQIERDIMAKTKSNWLVPLKYAFQDPRYLYLVMEYCPGGDLRHLLDRNDGRLSAEMTQFYLAELTLAINAVHSLGYVHRDIKPENVLLDRFGHLKLTDFGSAELIDKKDQKGQDKPIGTPNYVSPEILQCLENDGDGCHETKSDYWSMGVVAHEMITGKTPFAEASSVKTYHNIMHKKTVDQLGVPKVPKELQQLLDGLLTDIEYRFGYAEVVRHEYFLNVDWDELSNACAPFMPNIKDLSDTTYFDLNRSSSEAPEPDPSSLKKKDGKSHAIIGFSYAGKHPESLRYSRQFGGDDCSDIVSSLRRQNEDLRIKLSKLEREKRLSEKRQSTNTDSDSKSDLEKLRNQERQDLKVTISKLEKLLETEREERSQMERKSVEMLTELRKSWQEREEIRVQGIRSSLEKAENRKVKLENELRDAVRIIEGQTSQIESATDVKESLKNKLKEYKARLEESVTKYKQALNKIERLKHDHSGVVQELESKACTSVREKTFLLDEFESKVDDLESEVQSLKEELTSAQKVNKDQKETIKNLKKEKNGSEVERAIEMKELRNAKFDVEQAKADLKSQLKAAKEENQLASRTIREQNEKLDSLEKILAKFEKKLQSAESVPSPKPRKILQDIQAPPTQPKQLPCECKEAKEEVKMKAIEVRMLERKIEKLEERIKFLRETMIKEEKEGRLKAESELKEANEKLEKIDKNQMEVKEVREVHARTEKRLREEVETLEKKLLDQRQKEQEITTLKNELERTKTQMTNLKKSSDEMSEFKDSFLTLKTTCIELQEQIGDYEALVDKLERKVTDLKQTNDRLTKEITEMSETVSSVKIEKNELQSKLIYTETQFKAVQAKHNDIETLYKEEEKSWNERLSHLNLSKQDQSDALVNLKNQLNALAKNYDLVNEEVEGLRNDNLALKEERSQLITNLSSLKDSNLKLNSVMEEMLEKIAKRNKEIQKMKEDLASVLEDKDKHETETHTQIIQLRKLVDHLQAKNDAMKVKGKAKKRHADQSYALSYEEIQEELIQERHKVRTLMEENRRFRSGSPVRK</sequence>
<dbReference type="InterPro" id="IPR008271">
    <property type="entry name" value="Ser/Thr_kinase_AS"/>
</dbReference>
<dbReference type="PROSITE" id="PS00108">
    <property type="entry name" value="PROTEIN_KINASE_ST"/>
    <property type="match status" value="1"/>
</dbReference>
<dbReference type="PROSITE" id="PS50011">
    <property type="entry name" value="PROTEIN_KINASE_DOM"/>
    <property type="match status" value="1"/>
</dbReference>
<dbReference type="GO" id="GO:0005524">
    <property type="term" value="F:ATP binding"/>
    <property type="evidence" value="ECO:0007669"/>
    <property type="project" value="UniProtKB-UniRule"/>
</dbReference>
<evidence type="ECO:0000256" key="12">
    <source>
        <dbReference type="SAM" id="MobiDB-lite"/>
    </source>
</evidence>
<dbReference type="GO" id="GO:0031032">
    <property type="term" value="P:actomyosin structure organization"/>
    <property type="evidence" value="ECO:0007669"/>
    <property type="project" value="TreeGrafter"/>
</dbReference>
<keyword evidence="5 10" id="KW-0547">Nucleotide-binding</keyword>
<evidence type="ECO:0000256" key="11">
    <source>
        <dbReference type="SAM" id="Coils"/>
    </source>
</evidence>
<keyword evidence="6" id="KW-0418">Kinase</keyword>
<dbReference type="EC" id="2.7.11.1" evidence="1"/>
<feature type="coiled-coil region" evidence="11">
    <location>
        <begin position="749"/>
        <end position="944"/>
    </location>
</feature>
<dbReference type="AlphaFoldDB" id="A0A553NY73"/>
<dbReference type="Gene3D" id="3.30.200.20">
    <property type="entry name" value="Phosphorylase Kinase, domain 1"/>
    <property type="match status" value="1"/>
</dbReference>
<evidence type="ECO:0000256" key="3">
    <source>
        <dbReference type="ARBA" id="ARBA00022553"/>
    </source>
</evidence>
<evidence type="ECO:0000256" key="9">
    <source>
        <dbReference type="ARBA" id="ARBA00048679"/>
    </source>
</evidence>
<evidence type="ECO:0000256" key="5">
    <source>
        <dbReference type="ARBA" id="ARBA00022741"/>
    </source>
</evidence>
<reference evidence="15 16" key="1">
    <citation type="journal article" date="2018" name="Nat. Ecol. Evol.">
        <title>Genomic signatures of mitonuclear coevolution across populations of Tigriopus californicus.</title>
        <authorList>
            <person name="Barreto F.S."/>
            <person name="Watson E.T."/>
            <person name="Lima T.G."/>
            <person name="Willett C.S."/>
            <person name="Edmands S."/>
            <person name="Li W."/>
            <person name="Burton R.S."/>
        </authorList>
    </citation>
    <scope>NUCLEOTIDE SEQUENCE [LARGE SCALE GENOMIC DNA]</scope>
    <source>
        <strain evidence="15 16">San Diego</strain>
    </source>
</reference>
<dbReference type="OMA" id="KHETETH"/>
<dbReference type="InterPro" id="IPR000961">
    <property type="entry name" value="AGC-kinase_C"/>
</dbReference>
<dbReference type="Pfam" id="PF00069">
    <property type="entry name" value="Pkinase"/>
    <property type="match status" value="1"/>
</dbReference>
<evidence type="ECO:0000256" key="6">
    <source>
        <dbReference type="ARBA" id="ARBA00022777"/>
    </source>
</evidence>
<evidence type="ECO:0000256" key="10">
    <source>
        <dbReference type="PROSITE-ProRule" id="PRU10141"/>
    </source>
</evidence>
<dbReference type="OrthoDB" id="5919042at2759"/>
<dbReference type="InterPro" id="IPR050839">
    <property type="entry name" value="Rho-assoc_Ser/Thr_Kinase"/>
</dbReference>
<dbReference type="PROSITE" id="PS00107">
    <property type="entry name" value="PROTEIN_KINASE_ATP"/>
    <property type="match status" value="1"/>
</dbReference>
<evidence type="ECO:0000259" key="13">
    <source>
        <dbReference type="PROSITE" id="PS50011"/>
    </source>
</evidence>
<dbReference type="STRING" id="6832.A0A553NY73"/>
<feature type="binding site" evidence="10">
    <location>
        <position position="102"/>
    </location>
    <ligand>
        <name>ATP</name>
        <dbReference type="ChEBI" id="CHEBI:30616"/>
    </ligand>
</feature>
<dbReference type="Proteomes" id="UP000318571">
    <property type="component" value="Chromosome 9"/>
</dbReference>
<name>A0A553NY73_TIGCA</name>
<keyword evidence="3" id="KW-0597">Phosphoprotein</keyword>
<dbReference type="PANTHER" id="PTHR22988">
    <property type="entry name" value="MYOTONIC DYSTROPHY S/T KINASE-RELATED"/>
    <property type="match status" value="1"/>
</dbReference>
<evidence type="ECO:0000256" key="1">
    <source>
        <dbReference type="ARBA" id="ARBA00012513"/>
    </source>
</evidence>
<organism evidence="15 16">
    <name type="scientific">Tigriopus californicus</name>
    <name type="common">Marine copepod</name>
    <dbReference type="NCBI Taxonomy" id="6832"/>
    <lineage>
        <taxon>Eukaryota</taxon>
        <taxon>Metazoa</taxon>
        <taxon>Ecdysozoa</taxon>
        <taxon>Arthropoda</taxon>
        <taxon>Crustacea</taxon>
        <taxon>Multicrustacea</taxon>
        <taxon>Hexanauplia</taxon>
        <taxon>Copepoda</taxon>
        <taxon>Harpacticoida</taxon>
        <taxon>Harpacticidae</taxon>
        <taxon>Tigriopus</taxon>
    </lineage>
</organism>
<evidence type="ECO:0000256" key="4">
    <source>
        <dbReference type="ARBA" id="ARBA00022679"/>
    </source>
</evidence>
<dbReference type="GO" id="GO:0005737">
    <property type="term" value="C:cytoplasm"/>
    <property type="evidence" value="ECO:0007669"/>
    <property type="project" value="TreeGrafter"/>
</dbReference>
<comment type="catalytic activity">
    <reaction evidence="9">
        <text>L-seryl-[protein] + ATP = O-phospho-L-seryl-[protein] + ADP + H(+)</text>
        <dbReference type="Rhea" id="RHEA:17989"/>
        <dbReference type="Rhea" id="RHEA-COMP:9863"/>
        <dbReference type="Rhea" id="RHEA-COMP:11604"/>
        <dbReference type="ChEBI" id="CHEBI:15378"/>
        <dbReference type="ChEBI" id="CHEBI:29999"/>
        <dbReference type="ChEBI" id="CHEBI:30616"/>
        <dbReference type="ChEBI" id="CHEBI:83421"/>
        <dbReference type="ChEBI" id="CHEBI:456216"/>
        <dbReference type="EC" id="2.7.11.1"/>
    </reaction>
</comment>
<evidence type="ECO:0000256" key="2">
    <source>
        <dbReference type="ARBA" id="ARBA00022527"/>
    </source>
</evidence>
<evidence type="ECO:0000256" key="8">
    <source>
        <dbReference type="ARBA" id="ARBA00047899"/>
    </source>
</evidence>
<comment type="catalytic activity">
    <reaction evidence="8">
        <text>L-threonyl-[protein] + ATP = O-phospho-L-threonyl-[protein] + ADP + H(+)</text>
        <dbReference type="Rhea" id="RHEA:46608"/>
        <dbReference type="Rhea" id="RHEA-COMP:11060"/>
        <dbReference type="Rhea" id="RHEA-COMP:11605"/>
        <dbReference type="ChEBI" id="CHEBI:15378"/>
        <dbReference type="ChEBI" id="CHEBI:30013"/>
        <dbReference type="ChEBI" id="CHEBI:30616"/>
        <dbReference type="ChEBI" id="CHEBI:61977"/>
        <dbReference type="ChEBI" id="CHEBI:456216"/>
        <dbReference type="EC" id="2.7.11.1"/>
    </reaction>
</comment>
<evidence type="ECO:0000313" key="15">
    <source>
        <dbReference type="EMBL" id="TRY70368.1"/>
    </source>
</evidence>
<comment type="caution">
    <text evidence="15">The sequence shown here is derived from an EMBL/GenBank/DDBJ whole genome shotgun (WGS) entry which is preliminary data.</text>
</comment>
<evidence type="ECO:0000256" key="7">
    <source>
        <dbReference type="ARBA" id="ARBA00022840"/>
    </source>
</evidence>
<dbReference type="SUPFAM" id="SSF56112">
    <property type="entry name" value="Protein kinase-like (PK-like)"/>
    <property type="match status" value="1"/>
</dbReference>
<dbReference type="InterPro" id="IPR017441">
    <property type="entry name" value="Protein_kinase_ATP_BS"/>
</dbReference>
<dbReference type="Gene3D" id="1.10.287.1490">
    <property type="match status" value="1"/>
</dbReference>
<dbReference type="InterPro" id="IPR011009">
    <property type="entry name" value="Kinase-like_dom_sf"/>
</dbReference>
<dbReference type="GO" id="GO:0004674">
    <property type="term" value="F:protein serine/threonine kinase activity"/>
    <property type="evidence" value="ECO:0007669"/>
    <property type="project" value="UniProtKB-KW"/>
</dbReference>
<dbReference type="Gene3D" id="1.10.510.10">
    <property type="entry name" value="Transferase(Phosphotransferase) domain 1"/>
    <property type="match status" value="1"/>
</dbReference>
<feature type="domain" description="Protein kinase" evidence="13">
    <location>
        <begin position="72"/>
        <end position="331"/>
    </location>
</feature>
<feature type="domain" description="AGC-kinase C-terminal" evidence="14">
    <location>
        <begin position="332"/>
        <end position="401"/>
    </location>
</feature>
<dbReference type="EMBL" id="VCGU01000009">
    <property type="protein sequence ID" value="TRY70368.1"/>
    <property type="molecule type" value="Genomic_DNA"/>
</dbReference>
<gene>
    <name evidence="15" type="ORF">TCAL_04488</name>
</gene>
<feature type="region of interest" description="Disordered" evidence="12">
    <location>
        <begin position="435"/>
        <end position="459"/>
    </location>
</feature>
<dbReference type="PANTHER" id="PTHR22988:SF71">
    <property type="entry name" value="CITRON RHO-INTERACTING KINASE"/>
    <property type="match status" value="1"/>
</dbReference>
<accession>A0A553NY73</accession>
<protein>
    <recommendedName>
        <fullName evidence="1">non-specific serine/threonine protein kinase</fullName>
        <ecNumber evidence="1">2.7.11.1</ecNumber>
    </recommendedName>
</protein>
<keyword evidence="11" id="KW-0175">Coiled coil</keyword>
<dbReference type="PROSITE" id="PS51285">
    <property type="entry name" value="AGC_KINASE_CTER"/>
    <property type="match status" value="1"/>
</dbReference>
<feature type="coiled-coil region" evidence="11">
    <location>
        <begin position="984"/>
        <end position="1081"/>
    </location>
</feature>
<keyword evidence="7 10" id="KW-0067">ATP-binding</keyword>